<keyword evidence="5 9" id="KW-0445">Lipid transport</keyword>
<dbReference type="GeneID" id="109090291"/>
<keyword evidence="6" id="KW-0446">Lipid-binding</keyword>
<feature type="compositionally biased region" description="Basic and acidic residues" evidence="11">
    <location>
        <begin position="652"/>
        <end position="683"/>
    </location>
</feature>
<dbReference type="RefSeq" id="XP_042579323.1">
    <property type="nucleotide sequence ID" value="XM_042723389.1"/>
</dbReference>
<evidence type="ECO:0000256" key="8">
    <source>
        <dbReference type="RuleBase" id="RU003844"/>
    </source>
</evidence>
<evidence type="ECO:0000256" key="4">
    <source>
        <dbReference type="ARBA" id="ARBA00022553"/>
    </source>
</evidence>
<dbReference type="InterPro" id="IPR001849">
    <property type="entry name" value="PH_domain"/>
</dbReference>
<feature type="domain" description="PH" evidence="12">
    <location>
        <begin position="67"/>
        <end position="159"/>
    </location>
</feature>
<dbReference type="PROSITE" id="PS50003">
    <property type="entry name" value="PH_DOMAIN"/>
    <property type="match status" value="1"/>
</dbReference>
<evidence type="ECO:0000256" key="1">
    <source>
        <dbReference type="ARBA" id="ARBA00004170"/>
    </source>
</evidence>
<feature type="compositionally biased region" description="Acidic residues" evidence="11">
    <location>
        <begin position="168"/>
        <end position="177"/>
    </location>
</feature>
<feature type="region of interest" description="Disordered" evidence="11">
    <location>
        <begin position="34"/>
        <end position="65"/>
    </location>
</feature>
<dbReference type="GO" id="GO:0005886">
    <property type="term" value="C:plasma membrane"/>
    <property type="evidence" value="ECO:0007669"/>
    <property type="project" value="TreeGrafter"/>
</dbReference>
<dbReference type="GO" id="GO:0005829">
    <property type="term" value="C:cytosol"/>
    <property type="evidence" value="ECO:0007669"/>
    <property type="project" value="TreeGrafter"/>
</dbReference>
<evidence type="ECO:0000256" key="7">
    <source>
        <dbReference type="ARBA" id="ARBA00023136"/>
    </source>
</evidence>
<dbReference type="CDD" id="cd13284">
    <property type="entry name" value="PH_OSBP_ORP4"/>
    <property type="match status" value="1"/>
</dbReference>
<evidence type="ECO:0000256" key="10">
    <source>
        <dbReference type="SAM" id="Coils"/>
    </source>
</evidence>
<dbReference type="AlphaFoldDB" id="A0A9Q9ZZ98"/>
<gene>
    <name evidence="13" type="primary">LOC109090291</name>
</gene>
<name>A0A9Q9ZZ98_CYPCA</name>
<keyword evidence="3 9" id="KW-0813">Transport</keyword>
<dbReference type="FunFam" id="2.30.29.30:FF:000074">
    <property type="entry name" value="Oxysterol-binding protein"/>
    <property type="match status" value="1"/>
</dbReference>
<dbReference type="FunFam" id="2.40.160.120:FF:000001">
    <property type="entry name" value="Oxysterol-binding protein"/>
    <property type="match status" value="1"/>
</dbReference>
<dbReference type="GO" id="GO:0015485">
    <property type="term" value="F:cholesterol binding"/>
    <property type="evidence" value="ECO:0007669"/>
    <property type="project" value="TreeGrafter"/>
</dbReference>
<comment type="subcellular location">
    <subcellularLocation>
        <location evidence="1">Membrane</location>
        <topology evidence="1">Peripheral membrane protein</topology>
    </subcellularLocation>
</comment>
<evidence type="ECO:0000259" key="12">
    <source>
        <dbReference type="PROSITE" id="PS50003"/>
    </source>
</evidence>
<evidence type="ECO:0000256" key="5">
    <source>
        <dbReference type="ARBA" id="ARBA00023055"/>
    </source>
</evidence>
<keyword evidence="7" id="KW-0472">Membrane</keyword>
<dbReference type="InterPro" id="IPR000648">
    <property type="entry name" value="Oxysterol-bd"/>
</dbReference>
<feature type="compositionally biased region" description="Acidic residues" evidence="11">
    <location>
        <begin position="708"/>
        <end position="718"/>
    </location>
</feature>
<evidence type="ECO:0000256" key="11">
    <source>
        <dbReference type="SAM" id="MobiDB-lite"/>
    </source>
</evidence>
<accession>A0A9Q9ZZ98</accession>
<feature type="region of interest" description="Disordered" evidence="11">
    <location>
        <begin position="167"/>
        <end position="186"/>
    </location>
</feature>
<reference evidence="13" key="1">
    <citation type="submission" date="2025-08" db="UniProtKB">
        <authorList>
            <consortium name="RefSeq"/>
        </authorList>
    </citation>
    <scope>IDENTIFICATION</scope>
    <source>
        <tissue evidence="13">Muscle</tissue>
    </source>
</reference>
<feature type="compositionally biased region" description="Polar residues" evidence="11">
    <location>
        <begin position="686"/>
        <end position="698"/>
    </location>
</feature>
<dbReference type="PANTHER" id="PTHR10972">
    <property type="entry name" value="OXYSTEROL-BINDING PROTEIN-RELATED"/>
    <property type="match status" value="1"/>
</dbReference>
<dbReference type="OrthoDB" id="14833at2759"/>
<evidence type="ECO:0000256" key="3">
    <source>
        <dbReference type="ARBA" id="ARBA00022448"/>
    </source>
</evidence>
<feature type="compositionally biased region" description="Polar residues" evidence="11">
    <location>
        <begin position="742"/>
        <end position="769"/>
    </location>
</feature>
<dbReference type="InterPro" id="IPR018494">
    <property type="entry name" value="Oxysterol-bd_CS"/>
</dbReference>
<dbReference type="KEGG" id="ccar:109090291"/>
<feature type="coiled-coil region" evidence="10">
    <location>
        <begin position="273"/>
        <end position="300"/>
    </location>
</feature>
<proteinExistence type="inferred from homology"/>
<evidence type="ECO:0000256" key="9">
    <source>
        <dbReference type="RuleBase" id="RU003845"/>
    </source>
</evidence>
<dbReference type="Proteomes" id="UP001155660">
    <property type="component" value="Chromosome B5"/>
</dbReference>
<dbReference type="FunFam" id="2.40.160.120:FF:000003">
    <property type="entry name" value="Oxysterol-binding protein"/>
    <property type="match status" value="1"/>
</dbReference>
<dbReference type="SMART" id="SM00233">
    <property type="entry name" value="PH"/>
    <property type="match status" value="1"/>
</dbReference>
<keyword evidence="4" id="KW-0597">Phosphoprotein</keyword>
<dbReference type="PANTHER" id="PTHR10972:SF194">
    <property type="entry name" value="OXYSTEROL-BINDING PROTEIN 2"/>
    <property type="match status" value="1"/>
</dbReference>
<dbReference type="Pfam" id="PF01237">
    <property type="entry name" value="Oxysterol_BP"/>
    <property type="match status" value="2"/>
</dbReference>
<feature type="region of interest" description="Disordered" evidence="11">
    <location>
        <begin position="303"/>
        <end position="330"/>
    </location>
</feature>
<keyword evidence="10" id="KW-0175">Coiled coil</keyword>
<protein>
    <recommendedName>
        <fullName evidence="9">Oxysterol-binding protein</fullName>
    </recommendedName>
</protein>
<dbReference type="Pfam" id="PF00169">
    <property type="entry name" value="PH"/>
    <property type="match status" value="1"/>
</dbReference>
<dbReference type="GO" id="GO:0120009">
    <property type="term" value="P:intermembrane lipid transfer"/>
    <property type="evidence" value="ECO:0007669"/>
    <property type="project" value="UniProtKB-ARBA"/>
</dbReference>
<dbReference type="SMR" id="A0A9Q9ZZ98"/>
<feature type="region of interest" description="Disordered" evidence="11">
    <location>
        <begin position="639"/>
        <end position="718"/>
    </location>
</feature>
<sequence>MGRVAAPCSGPGRIVSFLTAVPCLSCKQRRRRRHHQSVAVDRGRRSMSEQGKSAASTPASGTPAPGSDTYKGWLFKWTNYIKGYQRRWFVLSNGLLSYYRTQAEMAHTCRGTINLATAHIDTEDACNIVLSSGGRTYHLKASTEVERQRWVTALELAKAKAIRMMNDQSDDSADEEPTSQSDQSEIQGTLKTLASKLDDLSTCNDLIAKHGAALQRSLSELETLRVPLEGGEKIKAVNERATLFRITSNAMINACRDFLDLAESHSRRWQRVLQHEREQRTHLEETIEQLAKQHNSLERAWREAPTHAVNTPDTPTTDTGKELQPHRKRRTQIPEKPNYSLNLWSIMKNCIGKELSKIPMPVNFNEPLSMLQRLTEDLEYHELLDKAARCENSLEQMCLVAAFSVSSYSTTVHRTAKPFNPLLGETYELDRLEEFGYRSLCEQVSHHPPAAAHHVMSQRGWTLWQEITIASKFRGKYLSIMPLGAIHLQFHASGNHYVWRKVTSTVHNIIVGKLWIDQSGDIDIVNHRTKETCQLKFSPLQLLFKGGPTKVQPQSLFTLVLLVLSHCKVTGVVKDSEGQAHYILSGTWIKMESAKIVQSSRGSSISEGKQKTVYQTLTPKLLWKKKYPLPRCRDFLAPGREPQAAEGSGVLQHEREQRTHTGGDLEQLAKQHNSLERAWREAPTHAVNTPDTPTTDTGVSERPRKEEASDEDEDTEYFDAMEDSRAFITVTATDPSHHRRSQSNLSGASGGQPSDWNQEDNCSVSSNDFSGKELQPHRKRRTQIPEKPNYSLNLWSIMKNCIGKELSKIPMPVNFNEPLSMLQRLTEDLEYHELLDKAARCENSLEQMCLVAAFSVSSYSTTVHRTAKPFNPLLGETYELDRLEEFGYRSLCEQVSHHPPAAAHHVMSQRGWTLWQEITIASKFRGKYLSIMPLGAIHLQFHASGNHYVWRKVTSTVHNIIVGKLWIDQSGDIDIVNHRTKETCQLKFSPYSYFSREVPRKVTGVVKDSEGQAHYILSGTWDDKMESAKIVQSSRGSSSSEGKQKTVYQTLTPKLLWKKYPLPENAENMYCFSSLALTLNEEEEGVCWTDSRLRPDQRLMEAGRWDEANVEKQRLEEKQRATRRRREAEASKAIDEGQDFEGYIPLWFHQRTDELTGETIYVYKGGYWEAKERQEWSTSPDIF</sequence>
<dbReference type="GO" id="GO:0097038">
    <property type="term" value="C:perinuclear endoplasmic reticulum"/>
    <property type="evidence" value="ECO:0007669"/>
    <property type="project" value="TreeGrafter"/>
</dbReference>
<feature type="compositionally biased region" description="Polar residues" evidence="11">
    <location>
        <begin position="308"/>
        <end position="318"/>
    </location>
</feature>
<comment type="similarity">
    <text evidence="2 8">Belongs to the OSBP family.</text>
</comment>
<organism evidence="13">
    <name type="scientific">Cyprinus carpio</name>
    <name type="common">Common carp</name>
    <dbReference type="NCBI Taxonomy" id="7962"/>
    <lineage>
        <taxon>Eukaryota</taxon>
        <taxon>Metazoa</taxon>
        <taxon>Chordata</taxon>
        <taxon>Craniata</taxon>
        <taxon>Vertebrata</taxon>
        <taxon>Euteleostomi</taxon>
        <taxon>Actinopterygii</taxon>
        <taxon>Neopterygii</taxon>
        <taxon>Teleostei</taxon>
        <taxon>Ostariophysi</taxon>
        <taxon>Cypriniformes</taxon>
        <taxon>Cyprinidae</taxon>
        <taxon>Cyprininae</taxon>
        <taxon>Cyprinus</taxon>
    </lineage>
</organism>
<dbReference type="PROSITE" id="PS01013">
    <property type="entry name" value="OSBP"/>
    <property type="match status" value="2"/>
</dbReference>
<evidence type="ECO:0000256" key="2">
    <source>
        <dbReference type="ARBA" id="ARBA00008842"/>
    </source>
</evidence>
<feature type="region of interest" description="Disordered" evidence="11">
    <location>
        <begin position="732"/>
        <end position="785"/>
    </location>
</feature>
<feature type="compositionally biased region" description="Low complexity" evidence="11">
    <location>
        <begin position="53"/>
        <end position="65"/>
    </location>
</feature>
<evidence type="ECO:0000313" key="13">
    <source>
        <dbReference type="RefSeq" id="XP_042579323.1"/>
    </source>
</evidence>
<evidence type="ECO:0000256" key="6">
    <source>
        <dbReference type="ARBA" id="ARBA00023121"/>
    </source>
</evidence>